<dbReference type="RefSeq" id="XP_018137329.1">
    <property type="nucleotide sequence ID" value="XM_018292515.1"/>
</dbReference>
<proteinExistence type="predicted"/>
<dbReference type="OrthoDB" id="4669781at2759"/>
<dbReference type="GeneID" id="28856509"/>
<dbReference type="AlphaFoldDB" id="A0A179F1D7"/>
<evidence type="ECO:0000313" key="1">
    <source>
        <dbReference type="EMBL" id="OAQ59274.1"/>
    </source>
</evidence>
<dbReference type="EMBL" id="LSBJ02000010">
    <property type="protein sequence ID" value="OAQ59274.1"/>
    <property type="molecule type" value="Genomic_DNA"/>
</dbReference>
<reference evidence="1 2" key="1">
    <citation type="journal article" date="2016" name="PLoS Pathog.">
        <title>Biosynthesis of antibiotic leucinostatins in bio-control fungus Purpureocillium lilacinum and their inhibition on phytophthora revealed by genome mining.</title>
        <authorList>
            <person name="Wang G."/>
            <person name="Liu Z."/>
            <person name="Lin R."/>
            <person name="Li E."/>
            <person name="Mao Z."/>
            <person name="Ling J."/>
            <person name="Yang Y."/>
            <person name="Yin W.B."/>
            <person name="Xie B."/>
        </authorList>
    </citation>
    <scope>NUCLEOTIDE SEQUENCE [LARGE SCALE GENOMIC DNA]</scope>
    <source>
        <strain evidence="1">170</strain>
    </source>
</reference>
<dbReference type="Proteomes" id="UP000078397">
    <property type="component" value="Unassembled WGS sequence"/>
</dbReference>
<gene>
    <name evidence="1" type="ORF">VFPPC_14747</name>
</gene>
<name>A0A179F1D7_METCM</name>
<protein>
    <submittedName>
        <fullName evidence="1">Uncharacterized protein</fullName>
    </submittedName>
</protein>
<dbReference type="KEGG" id="pchm:VFPPC_14747"/>
<keyword evidence="2" id="KW-1185">Reference proteome</keyword>
<comment type="caution">
    <text evidence="1">The sequence shown here is derived from an EMBL/GenBank/DDBJ whole genome shotgun (WGS) entry which is preliminary data.</text>
</comment>
<accession>A0A179F1D7</accession>
<organism evidence="1 2">
    <name type="scientific">Pochonia chlamydosporia 170</name>
    <dbReference type="NCBI Taxonomy" id="1380566"/>
    <lineage>
        <taxon>Eukaryota</taxon>
        <taxon>Fungi</taxon>
        <taxon>Dikarya</taxon>
        <taxon>Ascomycota</taxon>
        <taxon>Pezizomycotina</taxon>
        <taxon>Sordariomycetes</taxon>
        <taxon>Hypocreomycetidae</taxon>
        <taxon>Hypocreales</taxon>
        <taxon>Clavicipitaceae</taxon>
        <taxon>Pochonia</taxon>
    </lineage>
</organism>
<sequence length="392" mass="43471">MRYQQNPGFITKHWEQLWRSNIPDLLSFQKTLQNSNCSPGFVAIDAEPWGNPSSLVAEIGLCLILPFNPSQFPQPPNTPRRLCSSLRVSTRSIKISGRDQGTGSETFQAEHSQTIPSTEVESALVEILNTFRATLATVQGQQNDQAVPLILIGFDTFFEFQSMSTSFPLITDHFCSWVDLQELVKDAAQAKTTPSMRDSLIAFGNDQTTIGSIHEKHSAALDALRMATLLVNLLRHDAKEPLCLRFTPPQNCTNGKVLAGCRGTGQFSTKKLNVPKPGETLPFQAIAILRGTPLPMAPIAETQVFKAFAKYNPISFFCHTSRRYEFKAYIGFSSLDVLRWFVKDVHGTKSILGGVWRVMSLCRPQLAAMQTTADLEGFKNLSLQETGRENGA</sequence>
<evidence type="ECO:0000313" key="2">
    <source>
        <dbReference type="Proteomes" id="UP000078397"/>
    </source>
</evidence>